<dbReference type="Proteomes" id="UP001159405">
    <property type="component" value="Unassembled WGS sequence"/>
</dbReference>
<reference evidence="1 2" key="1">
    <citation type="submission" date="2022-05" db="EMBL/GenBank/DDBJ databases">
        <authorList>
            <consortium name="Genoscope - CEA"/>
            <person name="William W."/>
        </authorList>
    </citation>
    <scope>NUCLEOTIDE SEQUENCE [LARGE SCALE GENOMIC DNA]</scope>
</reference>
<dbReference type="Pfam" id="PF19239">
    <property type="entry name" value="GIY_YIG_domain"/>
    <property type="match status" value="1"/>
</dbReference>
<keyword evidence="2" id="KW-1185">Reference proteome</keyword>
<name>A0ABN8NFQ9_9CNID</name>
<comment type="caution">
    <text evidence="1">The sequence shown here is derived from an EMBL/GenBank/DDBJ whole genome shotgun (WGS) entry which is preliminary data.</text>
</comment>
<evidence type="ECO:0000313" key="2">
    <source>
        <dbReference type="Proteomes" id="UP001159405"/>
    </source>
</evidence>
<protein>
    <recommendedName>
        <fullName evidence="3">HIRAN domain-containing protein</fullName>
    </recommendedName>
</protein>
<dbReference type="EMBL" id="CALNXK010000018">
    <property type="protein sequence ID" value="CAH3105397.1"/>
    <property type="molecule type" value="Genomic_DNA"/>
</dbReference>
<organism evidence="1 2">
    <name type="scientific">Porites lobata</name>
    <dbReference type="NCBI Taxonomy" id="104759"/>
    <lineage>
        <taxon>Eukaryota</taxon>
        <taxon>Metazoa</taxon>
        <taxon>Cnidaria</taxon>
        <taxon>Anthozoa</taxon>
        <taxon>Hexacorallia</taxon>
        <taxon>Scleractinia</taxon>
        <taxon>Fungiina</taxon>
        <taxon>Poritidae</taxon>
        <taxon>Porites</taxon>
    </lineage>
</organism>
<evidence type="ECO:0000313" key="1">
    <source>
        <dbReference type="EMBL" id="CAH3105397.1"/>
    </source>
</evidence>
<evidence type="ECO:0008006" key="3">
    <source>
        <dbReference type="Google" id="ProtNLM"/>
    </source>
</evidence>
<accession>A0ABN8NFQ9</accession>
<gene>
    <name evidence="1" type="ORF">PLOB_00013774</name>
</gene>
<proteinExistence type="predicted"/>
<sequence length="178" mass="20364">MADLPLREDRIRVPLPGGKGKWSEWKKAMVPYKTVDKTGTELTEERGPNQDGYMWSNIDDKLCKVGRLCGIYEFQAKGNPEEGQLEGLVYVGSTCPRKKDDGVCLRLKSRIIGYCKYGNHKDILINDALSRGYELWVRYKEAGSVKEAQEWENDLLGKYDYAWNQRCNGGKHGIRDIL</sequence>